<keyword evidence="2" id="KW-0472">Membrane</keyword>
<evidence type="ECO:0000256" key="2">
    <source>
        <dbReference type="SAM" id="Phobius"/>
    </source>
</evidence>
<keyword evidence="2" id="KW-0812">Transmembrane</keyword>
<evidence type="ECO:0000313" key="3">
    <source>
        <dbReference type="EMBL" id="SEA60687.1"/>
    </source>
</evidence>
<evidence type="ECO:0000313" key="4">
    <source>
        <dbReference type="Proteomes" id="UP000198846"/>
    </source>
</evidence>
<gene>
    <name evidence="3" type="ORF">SAMN04487990_12031</name>
</gene>
<keyword evidence="2" id="KW-1133">Transmembrane helix</keyword>
<proteinExistence type="predicted"/>
<keyword evidence="1" id="KW-0175">Coiled coil</keyword>
<evidence type="ECO:0000256" key="1">
    <source>
        <dbReference type="SAM" id="Coils"/>
    </source>
</evidence>
<dbReference type="RefSeq" id="WP_092136135.1">
    <property type="nucleotide sequence ID" value="NZ_FNQK01000020.1"/>
</dbReference>
<organism evidence="3 4">
    <name type="scientific">Bizionia paragorgiae</name>
    <dbReference type="NCBI Taxonomy" id="283786"/>
    <lineage>
        <taxon>Bacteria</taxon>
        <taxon>Pseudomonadati</taxon>
        <taxon>Bacteroidota</taxon>
        <taxon>Flavobacteriia</taxon>
        <taxon>Flavobacteriales</taxon>
        <taxon>Flavobacteriaceae</taxon>
        <taxon>Bizionia</taxon>
    </lineage>
</organism>
<feature type="transmembrane region" description="Helical" evidence="2">
    <location>
        <begin position="127"/>
        <end position="146"/>
    </location>
</feature>
<dbReference type="OrthoDB" id="1367702at2"/>
<keyword evidence="4" id="KW-1185">Reference proteome</keyword>
<feature type="coiled-coil region" evidence="1">
    <location>
        <begin position="155"/>
        <end position="182"/>
    </location>
</feature>
<sequence length="197" mass="22549">MTDEIKIITEGQAKDLILEYALKNGDKTISAHEIQKEILPELSSDEVEFLFEKIQNTTDNVADVAISEYACLITATGITKRFIEQGGFTKSEKETAELKEKKAEKERIDFEKSIIDLRLKKWQLKTFWWIFGFAIIGSALSVYNFTNSLSPSKNVKQQEERIEKMESELEKLQTSISNGKTLDSLQTTKDLTEIEKK</sequence>
<dbReference type="EMBL" id="FNQK01000020">
    <property type="protein sequence ID" value="SEA60687.1"/>
    <property type="molecule type" value="Genomic_DNA"/>
</dbReference>
<name>A0A1H4CJZ9_BIZPA</name>
<reference evidence="3 4" key="1">
    <citation type="submission" date="2016-10" db="EMBL/GenBank/DDBJ databases">
        <authorList>
            <person name="de Groot N.N."/>
        </authorList>
    </citation>
    <scope>NUCLEOTIDE SEQUENCE [LARGE SCALE GENOMIC DNA]</scope>
    <source>
        <strain evidence="3 4">DSM 23842</strain>
    </source>
</reference>
<dbReference type="Proteomes" id="UP000198846">
    <property type="component" value="Unassembled WGS sequence"/>
</dbReference>
<dbReference type="AlphaFoldDB" id="A0A1H4CJZ9"/>
<accession>A0A1H4CJZ9</accession>
<protein>
    <submittedName>
        <fullName evidence="3">Uncharacterized protein</fullName>
    </submittedName>
</protein>